<organism evidence="2 3">
    <name type="scientific">Albugo candida</name>
    <dbReference type="NCBI Taxonomy" id="65357"/>
    <lineage>
        <taxon>Eukaryota</taxon>
        <taxon>Sar</taxon>
        <taxon>Stramenopiles</taxon>
        <taxon>Oomycota</taxon>
        <taxon>Peronosporomycetes</taxon>
        <taxon>Albuginales</taxon>
        <taxon>Albuginaceae</taxon>
        <taxon>Albugo</taxon>
    </lineage>
</organism>
<keyword evidence="1" id="KW-0472">Membrane</keyword>
<sequence>MAVALLRPYILRCSLIFASGQNVLLYEISALNSATCDDIALGWSEAICKTGRVLSWYQIHCSIKRKHIVRNEIARSVRRSYTLARFSEQIASSYARKLLFYLLIMYVFIALSEGGQSAISRLSLCEYHKVYTTFSAQIGYCRRQCYDQDERIRLSKCD</sequence>
<gene>
    <name evidence="2" type="ORF">BN9_128150</name>
</gene>
<dbReference type="InParanoid" id="A0A024FWR6"/>
<evidence type="ECO:0000313" key="2">
    <source>
        <dbReference type="EMBL" id="CCI11367.1"/>
    </source>
</evidence>
<keyword evidence="3" id="KW-1185">Reference proteome</keyword>
<dbReference type="AlphaFoldDB" id="A0A024FWR6"/>
<keyword evidence="1" id="KW-1133">Transmembrane helix</keyword>
<keyword evidence="1" id="KW-0812">Transmembrane</keyword>
<evidence type="ECO:0000256" key="1">
    <source>
        <dbReference type="SAM" id="Phobius"/>
    </source>
</evidence>
<proteinExistence type="predicted"/>
<reference evidence="2 3" key="1">
    <citation type="submission" date="2012-05" db="EMBL/GenBank/DDBJ databases">
        <title>Recombination and specialization in a pathogen metapopulation.</title>
        <authorList>
            <person name="Gardiner A."/>
            <person name="Kemen E."/>
            <person name="Schultz-Larsen T."/>
            <person name="MacLean D."/>
            <person name="Van Oosterhout C."/>
            <person name="Jones J.D.G."/>
        </authorList>
    </citation>
    <scope>NUCLEOTIDE SEQUENCE [LARGE SCALE GENOMIC DNA]</scope>
    <source>
        <strain evidence="2 3">Ac Nc2</strain>
    </source>
</reference>
<dbReference type="Proteomes" id="UP000053237">
    <property type="component" value="Unassembled WGS sequence"/>
</dbReference>
<accession>A0A024FWR6</accession>
<evidence type="ECO:0000313" key="3">
    <source>
        <dbReference type="Proteomes" id="UP000053237"/>
    </source>
</evidence>
<feature type="transmembrane region" description="Helical" evidence="1">
    <location>
        <begin position="98"/>
        <end position="119"/>
    </location>
</feature>
<comment type="caution">
    <text evidence="2">The sequence shown here is derived from an EMBL/GenBank/DDBJ whole genome shotgun (WGS) entry which is preliminary data.</text>
</comment>
<dbReference type="EMBL" id="CAIX01000975">
    <property type="protein sequence ID" value="CCI11367.1"/>
    <property type="molecule type" value="Genomic_DNA"/>
</dbReference>
<name>A0A024FWR6_9STRA</name>
<protein>
    <submittedName>
        <fullName evidence="2">Uncharacterized protein</fullName>
    </submittedName>
</protein>